<keyword evidence="12" id="KW-1185">Reference proteome</keyword>
<comment type="caution">
    <text evidence="11">The sequence shown here is derived from an EMBL/GenBank/DDBJ whole genome shotgun (WGS) entry which is preliminary data.</text>
</comment>
<dbReference type="SMART" id="SM00387">
    <property type="entry name" value="HATPase_c"/>
    <property type="match status" value="1"/>
</dbReference>
<gene>
    <name evidence="11" type="ORF">NDK43_13970</name>
</gene>
<evidence type="ECO:0000256" key="6">
    <source>
        <dbReference type="ARBA" id="ARBA00022777"/>
    </source>
</evidence>
<feature type="transmembrane region" description="Helical" evidence="9">
    <location>
        <begin position="159"/>
        <end position="180"/>
    </location>
</feature>
<evidence type="ECO:0000256" key="5">
    <source>
        <dbReference type="ARBA" id="ARBA00022741"/>
    </source>
</evidence>
<feature type="transmembrane region" description="Helical" evidence="9">
    <location>
        <begin position="67"/>
        <end position="95"/>
    </location>
</feature>
<dbReference type="EC" id="2.7.13.3" evidence="2"/>
<proteinExistence type="predicted"/>
<protein>
    <recommendedName>
        <fullName evidence="2">histidine kinase</fullName>
        <ecNumber evidence="2">2.7.13.3</ecNumber>
    </recommendedName>
</protein>
<evidence type="ECO:0000256" key="7">
    <source>
        <dbReference type="ARBA" id="ARBA00022840"/>
    </source>
</evidence>
<dbReference type="PANTHER" id="PTHR43065">
    <property type="entry name" value="SENSOR HISTIDINE KINASE"/>
    <property type="match status" value="1"/>
</dbReference>
<keyword evidence="9" id="KW-0812">Transmembrane</keyword>
<evidence type="ECO:0000313" key="11">
    <source>
        <dbReference type="EMBL" id="MCM2533300.1"/>
    </source>
</evidence>
<feature type="transmembrane region" description="Helical" evidence="9">
    <location>
        <begin position="101"/>
        <end position="119"/>
    </location>
</feature>
<sequence length="427" mass="48081">MTSTSHFLINLIGILLLLLIVQFWLNRLHQNPFVTEIVMGLSLSATVVLCMLYPFHTNGGVIFNLRFIPFVLGCLYSHKITSMWLTFLIICLRLMHGLEASWFSCVSLLIFFLITTKLKPFYTNLSMTKKIIISGILMLFMSTWIIVGVKFLFHVPITIELFFSYILIQSFGILLIVYIMESNKEKQSLLYKIIRMEKVEVVSHLAASISHEVRNPLTTTRGFLQLLNESKAIPKAEKGYLTVAIQELDQAERIIRDYLTFAKPAPEEIESLNLKKEIERAINIIVPLANMNIVELSSELESCYIKGNAGLFQQVLVNLLKNAIEAMPSGGTLSILGSVEKTLAKVTIADNGVGMNDLQRNRLGEPYFSTKEIRGTGLGMMVVFRIVESMNGSINVESELGKGTRITLTFPLTPSVEKSNSYIRILN</sequence>
<name>A0ABT0WB19_9BACI</name>
<keyword evidence="6 11" id="KW-0418">Kinase</keyword>
<dbReference type="InterPro" id="IPR003594">
    <property type="entry name" value="HATPase_dom"/>
</dbReference>
<dbReference type="InterPro" id="IPR005467">
    <property type="entry name" value="His_kinase_dom"/>
</dbReference>
<dbReference type="InterPro" id="IPR036890">
    <property type="entry name" value="HATPase_C_sf"/>
</dbReference>
<dbReference type="PROSITE" id="PS50109">
    <property type="entry name" value="HIS_KIN"/>
    <property type="match status" value="1"/>
</dbReference>
<dbReference type="SUPFAM" id="SSF55874">
    <property type="entry name" value="ATPase domain of HSP90 chaperone/DNA topoisomerase II/histidine kinase"/>
    <property type="match status" value="1"/>
</dbReference>
<evidence type="ECO:0000256" key="1">
    <source>
        <dbReference type="ARBA" id="ARBA00000085"/>
    </source>
</evidence>
<evidence type="ECO:0000256" key="2">
    <source>
        <dbReference type="ARBA" id="ARBA00012438"/>
    </source>
</evidence>
<comment type="catalytic activity">
    <reaction evidence="1">
        <text>ATP + protein L-histidine = ADP + protein N-phospho-L-histidine.</text>
        <dbReference type="EC" id="2.7.13.3"/>
    </reaction>
</comment>
<dbReference type="Gene3D" id="1.10.287.130">
    <property type="match status" value="1"/>
</dbReference>
<keyword evidence="9" id="KW-0472">Membrane</keyword>
<reference evidence="11 12" key="1">
    <citation type="submission" date="2022-06" db="EMBL/GenBank/DDBJ databases">
        <authorList>
            <person name="Jeon C.O."/>
        </authorList>
    </citation>
    <scope>NUCLEOTIDE SEQUENCE [LARGE SCALE GENOMIC DNA]</scope>
    <source>
        <strain evidence="11 12">KCTC 13943</strain>
    </source>
</reference>
<evidence type="ECO:0000256" key="9">
    <source>
        <dbReference type="SAM" id="Phobius"/>
    </source>
</evidence>
<dbReference type="Pfam" id="PF02518">
    <property type="entry name" value="HATPase_c"/>
    <property type="match status" value="1"/>
</dbReference>
<accession>A0ABT0WB19</accession>
<keyword evidence="5" id="KW-0547">Nucleotide-binding</keyword>
<feature type="transmembrane region" description="Helical" evidence="9">
    <location>
        <begin position="131"/>
        <end position="153"/>
    </location>
</feature>
<feature type="transmembrane region" description="Helical" evidence="9">
    <location>
        <begin position="7"/>
        <end position="25"/>
    </location>
</feature>
<dbReference type="InterPro" id="IPR003661">
    <property type="entry name" value="HisK_dim/P_dom"/>
</dbReference>
<keyword evidence="9" id="KW-1133">Transmembrane helix</keyword>
<dbReference type="InterPro" id="IPR036097">
    <property type="entry name" value="HisK_dim/P_sf"/>
</dbReference>
<dbReference type="PRINTS" id="PR00344">
    <property type="entry name" value="BCTRLSENSOR"/>
</dbReference>
<dbReference type="Proteomes" id="UP001523262">
    <property type="component" value="Unassembled WGS sequence"/>
</dbReference>
<evidence type="ECO:0000256" key="3">
    <source>
        <dbReference type="ARBA" id="ARBA00022553"/>
    </source>
</evidence>
<dbReference type="SUPFAM" id="SSF47384">
    <property type="entry name" value="Homodimeric domain of signal transducing histidine kinase"/>
    <property type="match status" value="1"/>
</dbReference>
<feature type="domain" description="Histidine kinase" evidence="10">
    <location>
        <begin position="208"/>
        <end position="414"/>
    </location>
</feature>
<keyword evidence="4" id="KW-0808">Transferase</keyword>
<dbReference type="CDD" id="cd00082">
    <property type="entry name" value="HisKA"/>
    <property type="match status" value="1"/>
</dbReference>
<dbReference type="SMART" id="SM00388">
    <property type="entry name" value="HisKA"/>
    <property type="match status" value="1"/>
</dbReference>
<keyword evidence="3" id="KW-0597">Phosphoprotein</keyword>
<keyword evidence="8" id="KW-0902">Two-component regulatory system</keyword>
<organism evidence="11 12">
    <name type="scientific">Neobacillus pocheonensis</name>
    <dbReference type="NCBI Taxonomy" id="363869"/>
    <lineage>
        <taxon>Bacteria</taxon>
        <taxon>Bacillati</taxon>
        <taxon>Bacillota</taxon>
        <taxon>Bacilli</taxon>
        <taxon>Bacillales</taxon>
        <taxon>Bacillaceae</taxon>
        <taxon>Neobacillus</taxon>
    </lineage>
</organism>
<evidence type="ECO:0000256" key="8">
    <source>
        <dbReference type="ARBA" id="ARBA00023012"/>
    </source>
</evidence>
<evidence type="ECO:0000259" key="10">
    <source>
        <dbReference type="PROSITE" id="PS50109"/>
    </source>
</evidence>
<dbReference type="CDD" id="cd00075">
    <property type="entry name" value="HATPase"/>
    <property type="match status" value="1"/>
</dbReference>
<dbReference type="PANTHER" id="PTHR43065:SF46">
    <property type="entry name" value="C4-DICARBOXYLATE TRANSPORT SENSOR PROTEIN DCTB"/>
    <property type="match status" value="1"/>
</dbReference>
<dbReference type="GO" id="GO:0016301">
    <property type="term" value="F:kinase activity"/>
    <property type="evidence" value="ECO:0007669"/>
    <property type="project" value="UniProtKB-KW"/>
</dbReference>
<dbReference type="EMBL" id="JAMQCR010000001">
    <property type="protein sequence ID" value="MCM2533300.1"/>
    <property type="molecule type" value="Genomic_DNA"/>
</dbReference>
<feature type="transmembrane region" description="Helical" evidence="9">
    <location>
        <begin position="37"/>
        <end position="55"/>
    </location>
</feature>
<evidence type="ECO:0000256" key="4">
    <source>
        <dbReference type="ARBA" id="ARBA00022679"/>
    </source>
</evidence>
<dbReference type="Pfam" id="PF00512">
    <property type="entry name" value="HisKA"/>
    <property type="match status" value="1"/>
</dbReference>
<evidence type="ECO:0000313" key="12">
    <source>
        <dbReference type="Proteomes" id="UP001523262"/>
    </source>
</evidence>
<keyword evidence="7" id="KW-0067">ATP-binding</keyword>
<dbReference type="Gene3D" id="3.30.565.10">
    <property type="entry name" value="Histidine kinase-like ATPase, C-terminal domain"/>
    <property type="match status" value="1"/>
</dbReference>
<dbReference type="InterPro" id="IPR004358">
    <property type="entry name" value="Sig_transdc_His_kin-like_C"/>
</dbReference>